<evidence type="ECO:0000313" key="3">
    <source>
        <dbReference type="Proteomes" id="UP000216101"/>
    </source>
</evidence>
<keyword evidence="3" id="KW-1185">Reference proteome</keyword>
<evidence type="ECO:0000313" key="2">
    <source>
        <dbReference type="EMBL" id="OZY87587.1"/>
    </source>
</evidence>
<reference evidence="3" key="1">
    <citation type="submission" date="2017-05" db="EMBL/GenBank/DDBJ databases">
        <authorList>
            <person name="Barney B.M."/>
        </authorList>
    </citation>
    <scope>NUCLEOTIDE SEQUENCE [LARGE SCALE GENOMIC DNA]</scope>
    <source>
        <strain evidence="3">PSBB022</strain>
    </source>
</reference>
<dbReference type="AlphaFoldDB" id="A0A266QCJ4"/>
<dbReference type="EMBL" id="NHNI01000001">
    <property type="protein sequence ID" value="OZY87587.1"/>
    <property type="molecule type" value="Genomic_DNA"/>
</dbReference>
<protein>
    <submittedName>
        <fullName evidence="2">Uncharacterized protein</fullName>
    </submittedName>
</protein>
<proteinExistence type="predicted"/>
<dbReference type="Proteomes" id="UP000216101">
    <property type="component" value="Unassembled WGS sequence"/>
</dbReference>
<accession>A0A266QCJ4</accession>
<evidence type="ECO:0000256" key="1">
    <source>
        <dbReference type="SAM" id="Phobius"/>
    </source>
</evidence>
<keyword evidence="1" id="KW-0812">Transmembrane</keyword>
<keyword evidence="1" id="KW-0472">Membrane</keyword>
<feature type="transmembrane region" description="Helical" evidence="1">
    <location>
        <begin position="60"/>
        <end position="83"/>
    </location>
</feature>
<comment type="caution">
    <text evidence="2">The sequence shown here is derived from an EMBL/GenBank/DDBJ whole genome shotgun (WGS) entry which is preliminary data.</text>
</comment>
<sequence length="93" mass="9911">MVFPFLPKPCPTSNPAKNCLIEIKNRWAQSAQSTPEGTASHVTTQCYNQDGEDTMLVSGIVATGSLVALLVVLFAAGVALAAVDKHFDANRQH</sequence>
<organism evidence="2 3">
    <name type="scientific">Cellvibrio mixtus</name>
    <dbReference type="NCBI Taxonomy" id="39650"/>
    <lineage>
        <taxon>Bacteria</taxon>
        <taxon>Pseudomonadati</taxon>
        <taxon>Pseudomonadota</taxon>
        <taxon>Gammaproteobacteria</taxon>
        <taxon>Cellvibrionales</taxon>
        <taxon>Cellvibrionaceae</taxon>
        <taxon>Cellvibrio</taxon>
    </lineage>
</organism>
<gene>
    <name evidence="2" type="ORF">CBP51_11640</name>
</gene>
<keyword evidence="1" id="KW-1133">Transmembrane helix</keyword>
<name>A0A266QCJ4_9GAMM</name>